<dbReference type="OrthoDB" id="3064486at2759"/>
<protein>
    <submittedName>
        <fullName evidence="2">Uncharacterized protein</fullName>
    </submittedName>
</protein>
<name>A0A8H7D110_9AGAR</name>
<evidence type="ECO:0000313" key="2">
    <source>
        <dbReference type="EMBL" id="KAF7354763.1"/>
    </source>
</evidence>
<accession>A0A8H7D110</accession>
<evidence type="ECO:0000313" key="3">
    <source>
        <dbReference type="Proteomes" id="UP000623467"/>
    </source>
</evidence>
<gene>
    <name evidence="2" type="ORF">MSAN_01390500</name>
</gene>
<dbReference type="EMBL" id="JACAZH010000011">
    <property type="protein sequence ID" value="KAF7354763.1"/>
    <property type="molecule type" value="Genomic_DNA"/>
</dbReference>
<comment type="caution">
    <text evidence="2">The sequence shown here is derived from an EMBL/GenBank/DDBJ whole genome shotgun (WGS) entry which is preliminary data.</text>
</comment>
<evidence type="ECO:0000256" key="1">
    <source>
        <dbReference type="SAM" id="MobiDB-lite"/>
    </source>
</evidence>
<sequence>MPLAPQPGIFICYPIYQPDPGHGERWEHPGPFYAIISKDWKRAVTSIETRDRMLEKYPDAYTWEASSWTLFDQRWMFDCTEYHNHEDRRSEWCQSTGPLSLSPLPSPTPSTAAPAPTATTLDAGRKQMSKEDLRYLADSRPARGPISTERLNQQFARVLGPHAVLPPGSQGLQEEQHHQVHPAQSLKASEVHAALRAGAQLIGTKDGPVLTWGHVDLKRPLASRSQHSRSPSAGVQSNSGAVLYAVSGHNRVFQSRDRAMAALQRSPGADLVFTRDENEVFRFLAEDEGENLP</sequence>
<proteinExistence type="predicted"/>
<reference evidence="2" key="1">
    <citation type="submission" date="2020-05" db="EMBL/GenBank/DDBJ databases">
        <title>Mycena genomes resolve the evolution of fungal bioluminescence.</title>
        <authorList>
            <person name="Tsai I.J."/>
        </authorList>
    </citation>
    <scope>NUCLEOTIDE SEQUENCE</scope>
    <source>
        <strain evidence="2">160909Yilan</strain>
    </source>
</reference>
<dbReference type="Proteomes" id="UP000623467">
    <property type="component" value="Unassembled WGS sequence"/>
</dbReference>
<organism evidence="2 3">
    <name type="scientific">Mycena sanguinolenta</name>
    <dbReference type="NCBI Taxonomy" id="230812"/>
    <lineage>
        <taxon>Eukaryota</taxon>
        <taxon>Fungi</taxon>
        <taxon>Dikarya</taxon>
        <taxon>Basidiomycota</taxon>
        <taxon>Agaricomycotina</taxon>
        <taxon>Agaricomycetes</taxon>
        <taxon>Agaricomycetidae</taxon>
        <taxon>Agaricales</taxon>
        <taxon>Marasmiineae</taxon>
        <taxon>Mycenaceae</taxon>
        <taxon>Mycena</taxon>
    </lineage>
</organism>
<feature type="compositionally biased region" description="Low complexity" evidence="1">
    <location>
        <begin position="98"/>
        <end position="121"/>
    </location>
</feature>
<keyword evidence="3" id="KW-1185">Reference proteome</keyword>
<feature type="region of interest" description="Disordered" evidence="1">
    <location>
        <begin position="93"/>
        <end position="128"/>
    </location>
</feature>
<dbReference type="AlphaFoldDB" id="A0A8H7D110"/>